<evidence type="ECO:0008006" key="2">
    <source>
        <dbReference type="Google" id="ProtNLM"/>
    </source>
</evidence>
<name>A0A9I9E4X0_CUCME</name>
<organism evidence="1">
    <name type="scientific">Cucumis melo</name>
    <name type="common">Muskmelon</name>
    <dbReference type="NCBI Taxonomy" id="3656"/>
    <lineage>
        <taxon>Eukaryota</taxon>
        <taxon>Viridiplantae</taxon>
        <taxon>Streptophyta</taxon>
        <taxon>Embryophyta</taxon>
        <taxon>Tracheophyta</taxon>
        <taxon>Spermatophyta</taxon>
        <taxon>Magnoliopsida</taxon>
        <taxon>eudicotyledons</taxon>
        <taxon>Gunneridae</taxon>
        <taxon>Pentapetalae</taxon>
        <taxon>rosids</taxon>
        <taxon>fabids</taxon>
        <taxon>Cucurbitales</taxon>
        <taxon>Cucurbitaceae</taxon>
        <taxon>Benincaseae</taxon>
        <taxon>Cucumis</taxon>
    </lineage>
</organism>
<sequence length="181" mass="21180">MGRFLIFPFFLKFDEEEGDIGYLYTLMESTKTLNMYKFFDAGSISCSSSKEERVQLLTARLLGTNYDKILLIPYNFRYMDNLKSFNITKKKKPIWRIMKVYPQCPKQSRVVECGYYVMRFMCDIILSKSTSIIDIVQTSSIGNTKDAFELNVRRRKKLCVGAAIKCHILVELLLEEELEKE</sequence>
<evidence type="ECO:0000313" key="1">
    <source>
        <dbReference type="EnsemblPlants" id="MELO3C028814.2.1"/>
    </source>
</evidence>
<accession>A0A9I9E4X0</accession>
<dbReference type="AlphaFoldDB" id="A0A9I9E4X0"/>
<dbReference type="InterPro" id="IPR038765">
    <property type="entry name" value="Papain-like_cys_pep_sf"/>
</dbReference>
<dbReference type="SUPFAM" id="SSF54001">
    <property type="entry name" value="Cysteine proteinases"/>
    <property type="match status" value="1"/>
</dbReference>
<dbReference type="Gramene" id="MELO3C028814.2.1">
    <property type="protein sequence ID" value="MELO3C028814.2.1"/>
    <property type="gene ID" value="MELO3C028814.2"/>
</dbReference>
<protein>
    <recommendedName>
        <fullName evidence="2">Ubiquitin-like protease family profile domain-containing protein</fullName>
    </recommendedName>
</protein>
<proteinExistence type="predicted"/>
<reference evidence="1" key="1">
    <citation type="submission" date="2023-03" db="UniProtKB">
        <authorList>
            <consortium name="EnsemblPlants"/>
        </authorList>
    </citation>
    <scope>IDENTIFICATION</scope>
</reference>
<dbReference type="EnsemblPlants" id="MELO3C028814.2.1">
    <property type="protein sequence ID" value="MELO3C028814.2.1"/>
    <property type="gene ID" value="MELO3C028814.2"/>
</dbReference>